<keyword evidence="2" id="KW-1185">Reference proteome</keyword>
<reference evidence="1 2" key="1">
    <citation type="submission" date="2015-07" db="EMBL/GenBank/DDBJ databases">
        <title>High-quality draft genome sequence of Oceanobacillus caeni HM6, a bacillus isolated from a human feces.</title>
        <authorList>
            <person name="Kumar J."/>
            <person name="Verma M.K."/>
            <person name="Pandey R."/>
            <person name="Bhambi M."/>
            <person name="Chauhan N."/>
        </authorList>
    </citation>
    <scope>NUCLEOTIDE SEQUENCE [LARGE SCALE GENOMIC DNA]</scope>
    <source>
        <strain evidence="1 2">HM6</strain>
    </source>
</reference>
<dbReference type="EMBL" id="LGTK01000073">
    <property type="protein sequence ID" value="KPH71464.1"/>
    <property type="molecule type" value="Genomic_DNA"/>
</dbReference>
<evidence type="ECO:0000313" key="1">
    <source>
        <dbReference type="EMBL" id="KPH71464.1"/>
    </source>
</evidence>
<accession>A0ABR5MG63</accession>
<comment type="caution">
    <text evidence="1">The sequence shown here is derived from an EMBL/GenBank/DDBJ whole genome shotgun (WGS) entry which is preliminary data.</text>
</comment>
<name>A0ABR5MG63_9BACI</name>
<protein>
    <submittedName>
        <fullName evidence="1">Uncharacterized protein</fullName>
    </submittedName>
</protein>
<dbReference type="Proteomes" id="UP000037854">
    <property type="component" value="Unassembled WGS sequence"/>
</dbReference>
<sequence length="72" mass="8547">MERFYHINERGKINLNLNNQNLSHSRTIQKIEIKGLTFYPRGYIIGLVIDFQQAKSMEIYKRYTANVVINND</sequence>
<proteinExistence type="predicted"/>
<organism evidence="1 2">
    <name type="scientific">Oceanobacillus caeni</name>
    <dbReference type="NCBI Taxonomy" id="405946"/>
    <lineage>
        <taxon>Bacteria</taxon>
        <taxon>Bacillati</taxon>
        <taxon>Bacillota</taxon>
        <taxon>Bacilli</taxon>
        <taxon>Bacillales</taxon>
        <taxon>Bacillaceae</taxon>
        <taxon>Oceanobacillus</taxon>
    </lineage>
</organism>
<evidence type="ECO:0000313" key="2">
    <source>
        <dbReference type="Proteomes" id="UP000037854"/>
    </source>
</evidence>
<gene>
    <name evidence="1" type="ORF">AFL42_15145</name>
</gene>